<proteinExistence type="predicted"/>
<dbReference type="EMBL" id="CM023484">
    <property type="protein sequence ID" value="KAH6932993.1"/>
    <property type="molecule type" value="Genomic_DNA"/>
</dbReference>
<evidence type="ECO:0000313" key="2">
    <source>
        <dbReference type="Proteomes" id="UP000821845"/>
    </source>
</evidence>
<protein>
    <submittedName>
        <fullName evidence="1">Uncharacterized protein</fullName>
    </submittedName>
</protein>
<comment type="caution">
    <text evidence="1">The sequence shown here is derived from an EMBL/GenBank/DDBJ whole genome shotgun (WGS) entry which is preliminary data.</text>
</comment>
<keyword evidence="2" id="KW-1185">Reference proteome</keyword>
<evidence type="ECO:0000313" key="1">
    <source>
        <dbReference type="EMBL" id="KAH6932993.1"/>
    </source>
</evidence>
<accession>A0ACB7SE35</accession>
<reference evidence="1" key="1">
    <citation type="submission" date="2020-05" db="EMBL/GenBank/DDBJ databases">
        <title>Large-scale comparative analyses of tick genomes elucidate their genetic diversity and vector capacities.</title>
        <authorList>
            <person name="Jia N."/>
            <person name="Wang J."/>
            <person name="Shi W."/>
            <person name="Du L."/>
            <person name="Sun Y."/>
            <person name="Zhan W."/>
            <person name="Jiang J."/>
            <person name="Wang Q."/>
            <person name="Zhang B."/>
            <person name="Ji P."/>
            <person name="Sakyi L.B."/>
            <person name="Cui X."/>
            <person name="Yuan T."/>
            <person name="Jiang B."/>
            <person name="Yang W."/>
            <person name="Lam T.T.-Y."/>
            <person name="Chang Q."/>
            <person name="Ding S."/>
            <person name="Wang X."/>
            <person name="Zhu J."/>
            <person name="Ruan X."/>
            <person name="Zhao L."/>
            <person name="Wei J."/>
            <person name="Que T."/>
            <person name="Du C."/>
            <person name="Cheng J."/>
            <person name="Dai P."/>
            <person name="Han X."/>
            <person name="Huang E."/>
            <person name="Gao Y."/>
            <person name="Liu J."/>
            <person name="Shao H."/>
            <person name="Ye R."/>
            <person name="Li L."/>
            <person name="Wei W."/>
            <person name="Wang X."/>
            <person name="Wang C."/>
            <person name="Yang T."/>
            <person name="Huo Q."/>
            <person name="Li W."/>
            <person name="Guo W."/>
            <person name="Chen H."/>
            <person name="Zhou L."/>
            <person name="Ni X."/>
            <person name="Tian J."/>
            <person name="Zhou Y."/>
            <person name="Sheng Y."/>
            <person name="Liu T."/>
            <person name="Pan Y."/>
            <person name="Xia L."/>
            <person name="Li J."/>
            <person name="Zhao F."/>
            <person name="Cao W."/>
        </authorList>
    </citation>
    <scope>NUCLEOTIDE SEQUENCE</scope>
    <source>
        <strain evidence="1">Hyas-2018</strain>
    </source>
</reference>
<dbReference type="Proteomes" id="UP000821845">
    <property type="component" value="Chromosome 4"/>
</dbReference>
<sequence length="78" mass="8645">MKNKQTILETAEKSTGCHQKNACQGIYPELEEVLVAGLKSKVARKVPVSGGLLKQKAEVMAFQLNIEGYNVSNRWLRA</sequence>
<gene>
    <name evidence="1" type="ORF">HPB50_011249</name>
</gene>
<organism evidence="1 2">
    <name type="scientific">Hyalomma asiaticum</name>
    <name type="common">Tick</name>
    <dbReference type="NCBI Taxonomy" id="266040"/>
    <lineage>
        <taxon>Eukaryota</taxon>
        <taxon>Metazoa</taxon>
        <taxon>Ecdysozoa</taxon>
        <taxon>Arthropoda</taxon>
        <taxon>Chelicerata</taxon>
        <taxon>Arachnida</taxon>
        <taxon>Acari</taxon>
        <taxon>Parasitiformes</taxon>
        <taxon>Ixodida</taxon>
        <taxon>Ixodoidea</taxon>
        <taxon>Ixodidae</taxon>
        <taxon>Hyalomminae</taxon>
        <taxon>Hyalomma</taxon>
    </lineage>
</organism>
<name>A0ACB7SE35_HYAAI</name>